<proteinExistence type="predicted"/>
<sequence>MVAPGLRHLLATADQHAVARLGNLVNRRFQTVRQHALEQPVLGRTSPRKAVDEAAGLPCHSHILKAHSKAGYIAASDIVRMYQLKPTKYAAKPVIRDIIKGRYVQTLQPTGAYYVFFDSFDDAAVFWSDARSALFNGSYVSFTFVNFEDEMGQMFFPVLADTRIRKELVNWDALKQSMDHKMHALQKSPHLSNLLTLLKQQPWLDPQQDRGLLEFLQEHPVERCQCVVLHNIPKNTSRRRLLDSFCELNLYQAHELGLRQVYTDRTTGLSTYVAIFETDADARRCVLMADGEHLFYDPELPLVRAELLDERIGS</sequence>
<name>A0ABQ7RBU8_9ASCO</name>
<protein>
    <recommendedName>
        <fullName evidence="3">RRM domain-containing protein</fullName>
    </recommendedName>
</protein>
<reference evidence="1 2" key="1">
    <citation type="journal article" date="2021" name="G3 (Bethesda)">
        <title>Genomic diversity, chromosomal rearrangements, and interspecies hybridization in the ogataea polymorpha species complex.</title>
        <authorList>
            <person name="Hanson S.J."/>
            <person name="Cinneide E.O."/>
            <person name="Salzberg L.I."/>
            <person name="Wolfe K.H."/>
            <person name="McGowan J."/>
            <person name="Fitzpatrick D.A."/>
            <person name="Matlin K."/>
        </authorList>
    </citation>
    <scope>NUCLEOTIDE SEQUENCE [LARGE SCALE GENOMIC DNA]</scope>
    <source>
        <strain evidence="1">81-436-3</strain>
    </source>
</reference>
<organism evidence="1 2">
    <name type="scientific">Ogataea haglerorum</name>
    <dbReference type="NCBI Taxonomy" id="1937702"/>
    <lineage>
        <taxon>Eukaryota</taxon>
        <taxon>Fungi</taxon>
        <taxon>Dikarya</taxon>
        <taxon>Ascomycota</taxon>
        <taxon>Saccharomycotina</taxon>
        <taxon>Pichiomycetes</taxon>
        <taxon>Pichiales</taxon>
        <taxon>Pichiaceae</taxon>
        <taxon>Ogataea</taxon>
    </lineage>
</organism>
<evidence type="ECO:0008006" key="3">
    <source>
        <dbReference type="Google" id="ProtNLM"/>
    </source>
</evidence>
<comment type="caution">
    <text evidence="1">The sequence shown here is derived from an EMBL/GenBank/DDBJ whole genome shotgun (WGS) entry which is preliminary data.</text>
</comment>
<dbReference type="Proteomes" id="UP000697297">
    <property type="component" value="Unassembled WGS sequence"/>
</dbReference>
<evidence type="ECO:0000313" key="1">
    <source>
        <dbReference type="EMBL" id="KAG7762849.1"/>
    </source>
</evidence>
<evidence type="ECO:0000313" key="2">
    <source>
        <dbReference type="Proteomes" id="UP000697297"/>
    </source>
</evidence>
<accession>A0ABQ7RBU8</accession>
<keyword evidence="2" id="KW-1185">Reference proteome</keyword>
<dbReference type="EMBL" id="JAHLUN010000012">
    <property type="protein sequence ID" value="KAG7762849.1"/>
    <property type="molecule type" value="Genomic_DNA"/>
</dbReference>
<gene>
    <name evidence="1" type="ORF">KL946_004201</name>
</gene>